<sequence>MSFPDAVFAALRTEPAKIAVEHGSREVTKAELLNLTSRIAAGMRAAGVNGGSGVAMITEVTPEALAAYLAAWALGARVVGIRPGFSDKQLDHILGDGLDLIVTDAKLPALLDTEDEPLILTSRPENVARLVYTSGSTGLPKACAQTYQALGEHYSWNPSAWDAATAAQAAACDRYLLFGSLASVVVQDYLALCLLNGGTAVIPLSVKFPEVLADLRITFTIMNTPRLYAMLDSLRDNPIDLSCLRGMLVAGSPVAPHRLQEAMSRIGPVIYHAYGQSETNALTVATPAEILAGHVETVGKPQGGVDIEIRDGEVWARNPWMMRGYWEDAAETAEVLVDGWIRTRDLGFLRDGYLHLTGRARDIVIVNGYPVYAGPIERVLAQHPDVDQAYVLGPSEVLHAFVIPLPGKELSVDELSSLVRDELGPNSVPSTITFISEVPVAPSGKPDKRALWHD</sequence>
<dbReference type="InterPro" id="IPR000873">
    <property type="entry name" value="AMP-dep_synth/lig_dom"/>
</dbReference>
<dbReference type="Gene3D" id="3.40.50.12780">
    <property type="entry name" value="N-terminal domain of ligase-like"/>
    <property type="match status" value="1"/>
</dbReference>
<comment type="caution">
    <text evidence="3">The sequence shown here is derived from an EMBL/GenBank/DDBJ whole genome shotgun (WGS) entry which is preliminary data.</text>
</comment>
<evidence type="ECO:0000313" key="4">
    <source>
        <dbReference type="Proteomes" id="UP001521150"/>
    </source>
</evidence>
<dbReference type="PROSITE" id="PS00455">
    <property type="entry name" value="AMP_BINDING"/>
    <property type="match status" value="1"/>
</dbReference>
<dbReference type="Pfam" id="PF13193">
    <property type="entry name" value="AMP-binding_C"/>
    <property type="match status" value="1"/>
</dbReference>
<dbReference type="SUPFAM" id="SSF56801">
    <property type="entry name" value="Acetyl-CoA synthetase-like"/>
    <property type="match status" value="1"/>
</dbReference>
<reference evidence="3 4" key="1">
    <citation type="submission" date="2021-12" db="EMBL/GenBank/DDBJ databases">
        <title>Genome sequence of Kibdelosporangium philippinense ATCC 49844.</title>
        <authorList>
            <person name="Fedorov E.A."/>
            <person name="Omeragic M."/>
            <person name="Shalygina K.F."/>
            <person name="Maclea K.S."/>
        </authorList>
    </citation>
    <scope>NUCLEOTIDE SEQUENCE [LARGE SCALE GENOMIC DNA]</scope>
    <source>
        <strain evidence="3 4">ATCC 49844</strain>
    </source>
</reference>
<keyword evidence="4" id="KW-1185">Reference proteome</keyword>
<dbReference type="InterPro" id="IPR045851">
    <property type="entry name" value="AMP-bd_C_sf"/>
</dbReference>
<protein>
    <submittedName>
        <fullName evidence="3">Fatty acid--CoA ligase family protein</fullName>
    </submittedName>
</protein>
<dbReference type="GO" id="GO:0016874">
    <property type="term" value="F:ligase activity"/>
    <property type="evidence" value="ECO:0007669"/>
    <property type="project" value="UniProtKB-KW"/>
</dbReference>
<dbReference type="CDD" id="cd04433">
    <property type="entry name" value="AFD_class_I"/>
    <property type="match status" value="1"/>
</dbReference>
<name>A0ABS8ZS89_9PSEU</name>
<feature type="domain" description="AMP-binding enzyme C-terminal" evidence="2">
    <location>
        <begin position="376"/>
        <end position="445"/>
    </location>
</feature>
<dbReference type="EMBL" id="JAJVCN010000003">
    <property type="protein sequence ID" value="MCE7008682.1"/>
    <property type="molecule type" value="Genomic_DNA"/>
</dbReference>
<evidence type="ECO:0000259" key="2">
    <source>
        <dbReference type="Pfam" id="PF13193"/>
    </source>
</evidence>
<dbReference type="Proteomes" id="UP001521150">
    <property type="component" value="Unassembled WGS sequence"/>
</dbReference>
<dbReference type="Pfam" id="PF00501">
    <property type="entry name" value="AMP-binding"/>
    <property type="match status" value="1"/>
</dbReference>
<dbReference type="InterPro" id="IPR050237">
    <property type="entry name" value="ATP-dep_AMP-bd_enzyme"/>
</dbReference>
<dbReference type="InterPro" id="IPR020845">
    <property type="entry name" value="AMP-binding_CS"/>
</dbReference>
<feature type="domain" description="AMP-dependent synthetase/ligase" evidence="1">
    <location>
        <begin position="10"/>
        <end position="326"/>
    </location>
</feature>
<dbReference type="PANTHER" id="PTHR43767">
    <property type="entry name" value="LONG-CHAIN-FATTY-ACID--COA LIGASE"/>
    <property type="match status" value="1"/>
</dbReference>
<dbReference type="RefSeq" id="WP_233730157.1">
    <property type="nucleotide sequence ID" value="NZ_JAJVCN010000003.1"/>
</dbReference>
<accession>A0ABS8ZS89</accession>
<dbReference type="InterPro" id="IPR025110">
    <property type="entry name" value="AMP-bd_C"/>
</dbReference>
<dbReference type="PANTHER" id="PTHR43767:SF1">
    <property type="entry name" value="NONRIBOSOMAL PEPTIDE SYNTHASE PES1 (EUROFUNG)-RELATED"/>
    <property type="match status" value="1"/>
</dbReference>
<evidence type="ECO:0000259" key="1">
    <source>
        <dbReference type="Pfam" id="PF00501"/>
    </source>
</evidence>
<dbReference type="Gene3D" id="3.30.300.30">
    <property type="match status" value="1"/>
</dbReference>
<organism evidence="3 4">
    <name type="scientific">Kibdelosporangium philippinense</name>
    <dbReference type="NCBI Taxonomy" id="211113"/>
    <lineage>
        <taxon>Bacteria</taxon>
        <taxon>Bacillati</taxon>
        <taxon>Actinomycetota</taxon>
        <taxon>Actinomycetes</taxon>
        <taxon>Pseudonocardiales</taxon>
        <taxon>Pseudonocardiaceae</taxon>
        <taxon>Kibdelosporangium</taxon>
    </lineage>
</organism>
<gene>
    <name evidence="3" type="ORF">LWC34_38595</name>
</gene>
<evidence type="ECO:0000313" key="3">
    <source>
        <dbReference type="EMBL" id="MCE7008682.1"/>
    </source>
</evidence>
<keyword evidence="3" id="KW-0436">Ligase</keyword>
<dbReference type="InterPro" id="IPR042099">
    <property type="entry name" value="ANL_N_sf"/>
</dbReference>
<proteinExistence type="predicted"/>